<accession>A0AAP0P061</accession>
<dbReference type="EMBL" id="JBBNAG010000006">
    <property type="protein sequence ID" value="KAK9125124.1"/>
    <property type="molecule type" value="Genomic_DNA"/>
</dbReference>
<gene>
    <name evidence="2" type="ORF">Scep_013970</name>
</gene>
<proteinExistence type="predicted"/>
<feature type="compositionally biased region" description="Polar residues" evidence="1">
    <location>
        <begin position="1"/>
        <end position="15"/>
    </location>
</feature>
<evidence type="ECO:0000256" key="1">
    <source>
        <dbReference type="SAM" id="MobiDB-lite"/>
    </source>
</evidence>
<reference evidence="2 3" key="1">
    <citation type="submission" date="2024-01" db="EMBL/GenBank/DDBJ databases">
        <title>Genome assemblies of Stephania.</title>
        <authorList>
            <person name="Yang L."/>
        </authorList>
    </citation>
    <scope>NUCLEOTIDE SEQUENCE [LARGE SCALE GENOMIC DNA]</scope>
    <source>
        <strain evidence="2">JXDWG</strain>
        <tissue evidence="2">Leaf</tissue>
    </source>
</reference>
<organism evidence="2 3">
    <name type="scientific">Stephania cephalantha</name>
    <dbReference type="NCBI Taxonomy" id="152367"/>
    <lineage>
        <taxon>Eukaryota</taxon>
        <taxon>Viridiplantae</taxon>
        <taxon>Streptophyta</taxon>
        <taxon>Embryophyta</taxon>
        <taxon>Tracheophyta</taxon>
        <taxon>Spermatophyta</taxon>
        <taxon>Magnoliopsida</taxon>
        <taxon>Ranunculales</taxon>
        <taxon>Menispermaceae</taxon>
        <taxon>Menispermoideae</taxon>
        <taxon>Cissampelideae</taxon>
        <taxon>Stephania</taxon>
    </lineage>
</organism>
<evidence type="ECO:0000313" key="2">
    <source>
        <dbReference type="EMBL" id="KAK9125124.1"/>
    </source>
</evidence>
<dbReference type="AlphaFoldDB" id="A0AAP0P061"/>
<evidence type="ECO:0000313" key="3">
    <source>
        <dbReference type="Proteomes" id="UP001419268"/>
    </source>
</evidence>
<keyword evidence="3" id="KW-1185">Reference proteome</keyword>
<feature type="region of interest" description="Disordered" evidence="1">
    <location>
        <begin position="1"/>
        <end position="24"/>
    </location>
</feature>
<sequence>MRISSTAHTGNSNTAYKKAMPCSSARNAVPSAYVCLRGTYGNITSAALATTNWKTKRGGPSNAHEL</sequence>
<protein>
    <submittedName>
        <fullName evidence="2">Uncharacterized protein</fullName>
    </submittedName>
</protein>
<comment type="caution">
    <text evidence="2">The sequence shown here is derived from an EMBL/GenBank/DDBJ whole genome shotgun (WGS) entry which is preliminary data.</text>
</comment>
<name>A0AAP0P061_9MAGN</name>
<dbReference type="Proteomes" id="UP001419268">
    <property type="component" value="Unassembled WGS sequence"/>
</dbReference>